<sequence>MRVIRFMKDGVPALAAVTDENKVYPLPDPDFMALVRRADREGEGVSEAVNRNIAGASPLNVEFASLQLIVPI</sequence>
<protein>
    <submittedName>
        <fullName evidence="1">Fumarylacetoacetate hydrolase</fullName>
    </submittedName>
</protein>
<keyword evidence="2" id="KW-1185">Reference proteome</keyword>
<gene>
    <name evidence="1" type="ORF">K0U00_18255</name>
</gene>
<dbReference type="EMBL" id="JAHZIK010000469">
    <property type="protein sequence ID" value="MBW7455975.1"/>
    <property type="molecule type" value="Genomic_DNA"/>
</dbReference>
<keyword evidence="1" id="KW-0378">Hydrolase</keyword>
<proteinExistence type="predicted"/>
<organism evidence="1 2">
    <name type="scientific">Paenibacillus sepulcri</name>
    <dbReference type="NCBI Taxonomy" id="359917"/>
    <lineage>
        <taxon>Bacteria</taxon>
        <taxon>Bacillati</taxon>
        <taxon>Bacillota</taxon>
        <taxon>Bacilli</taxon>
        <taxon>Bacillales</taxon>
        <taxon>Paenibacillaceae</taxon>
        <taxon>Paenibacillus</taxon>
    </lineage>
</organism>
<name>A0ABS7C5E6_9BACL</name>
<dbReference type="GO" id="GO:0016787">
    <property type="term" value="F:hydrolase activity"/>
    <property type="evidence" value="ECO:0007669"/>
    <property type="project" value="UniProtKB-KW"/>
</dbReference>
<evidence type="ECO:0000313" key="1">
    <source>
        <dbReference type="EMBL" id="MBW7455975.1"/>
    </source>
</evidence>
<feature type="non-terminal residue" evidence="1">
    <location>
        <position position="72"/>
    </location>
</feature>
<evidence type="ECO:0000313" key="2">
    <source>
        <dbReference type="Proteomes" id="UP001519887"/>
    </source>
</evidence>
<reference evidence="1 2" key="1">
    <citation type="submission" date="2021-07" db="EMBL/GenBank/DDBJ databases">
        <title>Paenibacillus radiodurans sp. nov., isolated from the southeastern edge of Tengger Desert.</title>
        <authorList>
            <person name="Zhang G."/>
        </authorList>
    </citation>
    <scope>NUCLEOTIDE SEQUENCE [LARGE SCALE GENOMIC DNA]</scope>
    <source>
        <strain evidence="1 2">CCM 7311</strain>
    </source>
</reference>
<comment type="caution">
    <text evidence="1">The sequence shown here is derived from an EMBL/GenBank/DDBJ whole genome shotgun (WGS) entry which is preliminary data.</text>
</comment>
<accession>A0ABS7C5E6</accession>
<dbReference type="Proteomes" id="UP001519887">
    <property type="component" value="Unassembled WGS sequence"/>
</dbReference>